<evidence type="ECO:0000256" key="1">
    <source>
        <dbReference type="SAM" id="MobiDB-lite"/>
    </source>
</evidence>
<feature type="compositionally biased region" description="Polar residues" evidence="1">
    <location>
        <begin position="42"/>
        <end position="54"/>
    </location>
</feature>
<accession>A0AAU9ISM5</accession>
<comment type="caution">
    <text evidence="2">The sequence shown here is derived from an EMBL/GenBank/DDBJ whole genome shotgun (WGS) entry which is preliminary data.</text>
</comment>
<dbReference type="EMBL" id="CAJZBQ010000013">
    <property type="protein sequence ID" value="CAG9315164.1"/>
    <property type="molecule type" value="Genomic_DNA"/>
</dbReference>
<protein>
    <submittedName>
        <fullName evidence="2">Uncharacterized protein</fullName>
    </submittedName>
</protein>
<organism evidence="2 3">
    <name type="scientific">Blepharisma stoltei</name>
    <dbReference type="NCBI Taxonomy" id="1481888"/>
    <lineage>
        <taxon>Eukaryota</taxon>
        <taxon>Sar</taxon>
        <taxon>Alveolata</taxon>
        <taxon>Ciliophora</taxon>
        <taxon>Postciliodesmatophora</taxon>
        <taxon>Heterotrichea</taxon>
        <taxon>Heterotrichida</taxon>
        <taxon>Blepharismidae</taxon>
        <taxon>Blepharisma</taxon>
    </lineage>
</organism>
<feature type="region of interest" description="Disordered" evidence="1">
    <location>
        <begin position="35"/>
        <end position="67"/>
    </location>
</feature>
<proteinExistence type="predicted"/>
<gene>
    <name evidence="2" type="ORF">BSTOLATCC_MIC12938</name>
</gene>
<name>A0AAU9ISM5_9CILI</name>
<evidence type="ECO:0000313" key="3">
    <source>
        <dbReference type="Proteomes" id="UP001162131"/>
    </source>
</evidence>
<dbReference type="Proteomes" id="UP001162131">
    <property type="component" value="Unassembled WGS sequence"/>
</dbReference>
<keyword evidence="3" id="KW-1185">Reference proteome</keyword>
<reference evidence="2" key="1">
    <citation type="submission" date="2021-09" db="EMBL/GenBank/DDBJ databases">
        <authorList>
            <consortium name="AG Swart"/>
            <person name="Singh M."/>
            <person name="Singh A."/>
            <person name="Seah K."/>
            <person name="Emmerich C."/>
        </authorList>
    </citation>
    <scope>NUCLEOTIDE SEQUENCE</scope>
    <source>
        <strain evidence="2">ATCC30299</strain>
    </source>
</reference>
<dbReference type="AlphaFoldDB" id="A0AAU9ISM5"/>
<evidence type="ECO:0000313" key="2">
    <source>
        <dbReference type="EMBL" id="CAG9315164.1"/>
    </source>
</evidence>
<sequence length="518" mass="59316">MKNKAIMPTLKTNFSIRKSNLKGIKLDWEEMISPGSSKRKITSNQSLIHANSQKRTNKSTKESDSLLSPYGFPVTPYSSQPKSLQSFSPKKVSERAISVHKEDLTYISKSRIERIHNDNSSIDNLSYCITKAKSDKLELIRDIATYESLFSEKKCLKSSLKELYSSSQQIKSSFDNFLQLEKNSKNLKNNLNTAIESIMAMDWELEKLDTSKTPINIHRKESSFGARIYTQNVRKDNSKLIYAGISTISCLNCLLKIECNANNYELLATAQLLCGKTISNCIDLNTNISRKIFNSQVKELISHFWLNLNTPEETLNFDWNCSKKFLALTINLKGSKKPYHTLILKEDSGNVELSMPNTFFKVNFKIGEISDKHSLFSENPANLAKRIQAKLYHNNRSFFWIDNPIKENVFSFKEKESDWLDDVYLSKTFKELQIKKSTVSKVRCGGRVYKFEILIDGDSEIIKIYSATNAVTIPWGSNEYKLLSALQFPQLIYYPLTLSKSLELPLVLKHLFTLSSHE</sequence>